<evidence type="ECO:0000313" key="3">
    <source>
        <dbReference type="EMBL" id="JAQ10420.1"/>
    </source>
</evidence>
<feature type="region of interest" description="Disordered" evidence="1">
    <location>
        <begin position="1"/>
        <end position="21"/>
    </location>
</feature>
<dbReference type="EMBL" id="GBHO01040909">
    <property type="protein sequence ID" value="JAG02695.1"/>
    <property type="molecule type" value="Transcribed_RNA"/>
</dbReference>
<gene>
    <name evidence="2" type="primary">prsA2</name>
    <name evidence="2" type="ORF">CM83_50571</name>
    <name evidence="3" type="ORF">g.50823</name>
</gene>
<dbReference type="EMBL" id="GDHC01008209">
    <property type="protein sequence ID" value="JAQ10420.1"/>
    <property type="molecule type" value="Transcribed_RNA"/>
</dbReference>
<feature type="compositionally biased region" description="Basic and acidic residues" evidence="1">
    <location>
        <begin position="9"/>
        <end position="21"/>
    </location>
</feature>
<evidence type="ECO:0000313" key="2">
    <source>
        <dbReference type="EMBL" id="JAG02695.1"/>
    </source>
</evidence>
<evidence type="ECO:0000256" key="1">
    <source>
        <dbReference type="SAM" id="MobiDB-lite"/>
    </source>
</evidence>
<organism evidence="2">
    <name type="scientific">Lygus hesperus</name>
    <name type="common">Western plant bug</name>
    <dbReference type="NCBI Taxonomy" id="30085"/>
    <lineage>
        <taxon>Eukaryota</taxon>
        <taxon>Metazoa</taxon>
        <taxon>Ecdysozoa</taxon>
        <taxon>Arthropoda</taxon>
        <taxon>Hexapoda</taxon>
        <taxon>Insecta</taxon>
        <taxon>Pterygota</taxon>
        <taxon>Neoptera</taxon>
        <taxon>Paraneoptera</taxon>
        <taxon>Hemiptera</taxon>
        <taxon>Heteroptera</taxon>
        <taxon>Panheteroptera</taxon>
        <taxon>Cimicomorpha</taxon>
        <taxon>Miridae</taxon>
        <taxon>Mirini</taxon>
        <taxon>Lygus</taxon>
    </lineage>
</organism>
<sequence>MYDPSMQKSQHDTQNKLDCNDPVHNKTVRLHDLVTPSHSSRTNVAVRSFSLNSALLTENKKATVASSGSSGSANNSCGPNYKVSLHVAEHMQRMSCDTPSTANLQSITTNTSTSPCNGTHGDGVSRWVGYDMAGKQLHNAEAK</sequence>
<dbReference type="AlphaFoldDB" id="A0A0A9WCW2"/>
<accession>A0A0A9WCW2</accession>
<reference evidence="3" key="3">
    <citation type="journal article" date="2016" name="Gigascience">
        <title>De novo construction of an expanded transcriptome assembly for the western tarnished plant bug, Lygus hesperus.</title>
        <authorList>
            <person name="Tassone E.E."/>
            <person name="Geib S.M."/>
            <person name="Hall B."/>
            <person name="Fabrick J.A."/>
            <person name="Brent C.S."/>
            <person name="Hull J.J."/>
        </authorList>
    </citation>
    <scope>NUCLEOTIDE SEQUENCE</scope>
</reference>
<feature type="compositionally biased region" description="Low complexity" evidence="1">
    <location>
        <begin position="65"/>
        <end position="76"/>
    </location>
</feature>
<feature type="region of interest" description="Disordered" evidence="1">
    <location>
        <begin position="60"/>
        <end position="79"/>
    </location>
</feature>
<proteinExistence type="predicted"/>
<reference evidence="2" key="2">
    <citation type="submission" date="2014-07" db="EMBL/GenBank/DDBJ databases">
        <authorList>
            <person name="Hull J."/>
        </authorList>
    </citation>
    <scope>NUCLEOTIDE SEQUENCE</scope>
</reference>
<name>A0A0A9WCW2_LYGHE</name>
<protein>
    <submittedName>
        <fullName evidence="2">Foldase protein prsA 2</fullName>
    </submittedName>
</protein>
<reference evidence="2" key="1">
    <citation type="journal article" date="2014" name="PLoS ONE">
        <title>Transcriptome-Based Identification of ABC Transporters in the Western Tarnished Plant Bug Lygus hesperus.</title>
        <authorList>
            <person name="Hull J.J."/>
            <person name="Chaney K."/>
            <person name="Geib S.M."/>
            <person name="Fabrick J.A."/>
            <person name="Brent C.S."/>
            <person name="Walsh D."/>
            <person name="Lavine L.C."/>
        </authorList>
    </citation>
    <scope>NUCLEOTIDE SEQUENCE</scope>
</reference>